<evidence type="ECO:0000256" key="3">
    <source>
        <dbReference type="ARBA" id="ARBA00022478"/>
    </source>
</evidence>
<dbReference type="PANTHER" id="PTHR11239:SF14">
    <property type="entry name" value="DNA-DIRECTED RNA POLYMERASE I SUBUNIT RPA12"/>
    <property type="match status" value="1"/>
</dbReference>
<dbReference type="GO" id="GO:0003899">
    <property type="term" value="F:DNA-directed RNA polymerase activity"/>
    <property type="evidence" value="ECO:0007669"/>
    <property type="project" value="InterPro"/>
</dbReference>
<dbReference type="GO" id="GO:0005736">
    <property type="term" value="C:RNA polymerase I complex"/>
    <property type="evidence" value="ECO:0007669"/>
    <property type="project" value="TreeGrafter"/>
</dbReference>
<feature type="binding site" evidence="9">
    <location>
        <position position="39"/>
    </location>
    <ligand>
        <name>Zn(2+)</name>
        <dbReference type="ChEBI" id="CHEBI:29105"/>
        <label>1</label>
    </ligand>
</feature>
<feature type="zinc finger region" description="C4-type" evidence="10">
    <location>
        <begin position="22"/>
        <end position="42"/>
    </location>
</feature>
<feature type="non-terminal residue" evidence="13">
    <location>
        <position position="1"/>
    </location>
</feature>
<dbReference type="GO" id="GO:0003676">
    <property type="term" value="F:nucleic acid binding"/>
    <property type="evidence" value="ECO:0007669"/>
    <property type="project" value="InterPro"/>
</dbReference>
<evidence type="ECO:0000256" key="9">
    <source>
        <dbReference type="PIRSR" id="PIRSR005586-1"/>
    </source>
</evidence>
<feature type="binding site" evidence="9">
    <location>
        <position position="124"/>
    </location>
    <ligand>
        <name>Zn(2+)</name>
        <dbReference type="ChEBI" id="CHEBI:29105"/>
        <label>2</label>
    </ligand>
</feature>
<comment type="caution">
    <text evidence="13">The sequence shown here is derived from an EMBL/GenBank/DDBJ whole genome shotgun (WGS) entry which is preliminary data.</text>
</comment>
<keyword evidence="7 11" id="KW-0804">Transcription</keyword>
<dbReference type="InterPro" id="IPR012164">
    <property type="entry name" value="Rpa12/Rpb9/Rpc10/TFS"/>
</dbReference>
<keyword evidence="3 11" id="KW-0240">DNA-directed RNA polymerase</keyword>
<keyword evidence="14" id="KW-1185">Reference proteome</keyword>
<dbReference type="Proteomes" id="UP000789342">
    <property type="component" value="Unassembled WGS sequence"/>
</dbReference>
<proteinExistence type="inferred from homology"/>
<feature type="binding site" evidence="9">
    <location>
        <position position="42"/>
    </location>
    <ligand>
        <name>Zn(2+)</name>
        <dbReference type="ChEBI" id="CHEBI:29105"/>
        <label>1</label>
    </ligand>
</feature>
<dbReference type="EMBL" id="CAJVPV010021420">
    <property type="protein sequence ID" value="CAG8717860.1"/>
    <property type="molecule type" value="Genomic_DNA"/>
</dbReference>
<evidence type="ECO:0000256" key="6">
    <source>
        <dbReference type="ARBA" id="ARBA00022833"/>
    </source>
</evidence>
<evidence type="ECO:0000256" key="7">
    <source>
        <dbReference type="ARBA" id="ARBA00023163"/>
    </source>
</evidence>
<evidence type="ECO:0000256" key="8">
    <source>
        <dbReference type="ARBA" id="ARBA00023242"/>
    </source>
</evidence>
<feature type="binding site" evidence="9">
    <location>
        <position position="93"/>
    </location>
    <ligand>
        <name>Zn(2+)</name>
        <dbReference type="ChEBI" id="CHEBI:29105"/>
        <label>2</label>
    </ligand>
</feature>
<protein>
    <recommendedName>
        <fullName evidence="2">DNA-directed RNA polymerase I subunit RPA12</fullName>
    </recommendedName>
</protein>
<feature type="binding site" evidence="9">
    <location>
        <position position="22"/>
    </location>
    <ligand>
        <name>Zn(2+)</name>
        <dbReference type="ChEBI" id="CHEBI:29105"/>
        <label>1</label>
    </ligand>
</feature>
<keyword evidence="5 10" id="KW-0863">Zinc-finger</keyword>
<dbReference type="SUPFAM" id="SSF57783">
    <property type="entry name" value="Zinc beta-ribbon"/>
    <property type="match status" value="1"/>
</dbReference>
<dbReference type="InterPro" id="IPR001529">
    <property type="entry name" value="Zn_ribbon_RPB9"/>
</dbReference>
<keyword evidence="4 9" id="KW-0479">Metal-binding</keyword>
<dbReference type="OrthoDB" id="10056816at2759"/>
<evidence type="ECO:0000313" key="13">
    <source>
        <dbReference type="EMBL" id="CAG8717860.1"/>
    </source>
</evidence>
<dbReference type="SMART" id="SM00440">
    <property type="entry name" value="ZnF_C2C2"/>
    <property type="match status" value="1"/>
</dbReference>
<dbReference type="InterPro" id="IPR019761">
    <property type="entry name" value="DNA-dir_RNA_pol-M_15_CS"/>
</dbReference>
<keyword evidence="6 9" id="KW-0862">Zinc</keyword>
<dbReference type="Pfam" id="PF01096">
    <property type="entry name" value="Zn_ribbon_TFIIS"/>
    <property type="match status" value="1"/>
</dbReference>
<dbReference type="AlphaFoldDB" id="A0A9N9I223"/>
<evidence type="ECO:0000256" key="1">
    <source>
        <dbReference type="ARBA" id="ARBA00004604"/>
    </source>
</evidence>
<dbReference type="CDD" id="cd10507">
    <property type="entry name" value="Zn-ribbon_RPA12"/>
    <property type="match status" value="1"/>
</dbReference>
<evidence type="ECO:0000256" key="10">
    <source>
        <dbReference type="PIRSR" id="PIRSR005586-2"/>
    </source>
</evidence>
<dbReference type="PIRSF" id="PIRSF005586">
    <property type="entry name" value="RNApol_RpoM"/>
    <property type="match status" value="1"/>
</dbReference>
<feature type="binding site" evidence="9">
    <location>
        <position position="121"/>
    </location>
    <ligand>
        <name>Zn(2+)</name>
        <dbReference type="ChEBI" id="CHEBI:29105"/>
        <label>2</label>
    </ligand>
</feature>
<sequence length="125" mass="14338">IFEIQKFMDSEISKPKSSVLFCSECGNLLNIDGEDMVTCNSCMFKRVTTEFEDIVITTKSNPKNFPSKLRLKRSRIKQLDVDKEESASIKEKCPNCGNEEMNYHTMQLRSADEGQTIFYNCTRCG</sequence>
<dbReference type="PANTHER" id="PTHR11239">
    <property type="entry name" value="DNA-DIRECTED RNA POLYMERASE"/>
    <property type="match status" value="1"/>
</dbReference>
<comment type="subcellular location">
    <subcellularLocation>
        <location evidence="1">Nucleus</location>
        <location evidence="1">Nucleolus</location>
    </subcellularLocation>
</comment>
<dbReference type="Gene3D" id="2.20.25.10">
    <property type="match status" value="1"/>
</dbReference>
<dbReference type="PROSITE" id="PS01030">
    <property type="entry name" value="RNA_POL_M_15KD"/>
    <property type="match status" value="1"/>
</dbReference>
<evidence type="ECO:0000256" key="5">
    <source>
        <dbReference type="ARBA" id="ARBA00022771"/>
    </source>
</evidence>
<evidence type="ECO:0000256" key="2">
    <source>
        <dbReference type="ARBA" id="ARBA00018784"/>
    </source>
</evidence>
<feature type="binding site" evidence="9">
    <location>
        <position position="25"/>
    </location>
    <ligand>
        <name>Zn(2+)</name>
        <dbReference type="ChEBI" id="CHEBI:29105"/>
        <label>1</label>
    </ligand>
</feature>
<dbReference type="PROSITE" id="PS51133">
    <property type="entry name" value="ZF_TFIIS_2"/>
    <property type="match status" value="1"/>
</dbReference>
<dbReference type="InterPro" id="IPR001222">
    <property type="entry name" value="Znf_TFIIS"/>
</dbReference>
<comment type="similarity">
    <text evidence="11">Belongs to the archaeal rpoM/eukaryotic RPA12/RPB9/RPC11 RNA polymerase family.</text>
</comment>
<accession>A0A9N9I223</accession>
<evidence type="ECO:0000256" key="11">
    <source>
        <dbReference type="RuleBase" id="RU003474"/>
    </source>
</evidence>
<dbReference type="InterPro" id="IPR034004">
    <property type="entry name" value="Zn_ribbon_RPA12_C"/>
</dbReference>
<evidence type="ECO:0000256" key="4">
    <source>
        <dbReference type="ARBA" id="ARBA00022723"/>
    </source>
</evidence>
<evidence type="ECO:0000313" key="14">
    <source>
        <dbReference type="Proteomes" id="UP000789342"/>
    </source>
</evidence>
<dbReference type="GO" id="GO:0006363">
    <property type="term" value="P:termination of RNA polymerase I transcription"/>
    <property type="evidence" value="ECO:0007669"/>
    <property type="project" value="TreeGrafter"/>
</dbReference>
<reference evidence="13" key="1">
    <citation type="submission" date="2021-06" db="EMBL/GenBank/DDBJ databases">
        <authorList>
            <person name="Kallberg Y."/>
            <person name="Tangrot J."/>
            <person name="Rosling A."/>
        </authorList>
    </citation>
    <scope>NUCLEOTIDE SEQUENCE</scope>
    <source>
        <strain evidence="13">CL551</strain>
    </source>
</reference>
<feature type="domain" description="TFIIS-type" evidence="12">
    <location>
        <begin position="89"/>
        <end position="125"/>
    </location>
</feature>
<dbReference type="SMART" id="SM00661">
    <property type="entry name" value="RPOL9"/>
    <property type="match status" value="1"/>
</dbReference>
<evidence type="ECO:0000259" key="12">
    <source>
        <dbReference type="PROSITE" id="PS51133"/>
    </source>
</evidence>
<feature type="binding site" evidence="9">
    <location>
        <position position="96"/>
    </location>
    <ligand>
        <name>Zn(2+)</name>
        <dbReference type="ChEBI" id="CHEBI:29105"/>
        <label>2</label>
    </ligand>
</feature>
<organism evidence="13 14">
    <name type="scientific">Acaulospora morrowiae</name>
    <dbReference type="NCBI Taxonomy" id="94023"/>
    <lineage>
        <taxon>Eukaryota</taxon>
        <taxon>Fungi</taxon>
        <taxon>Fungi incertae sedis</taxon>
        <taxon>Mucoromycota</taxon>
        <taxon>Glomeromycotina</taxon>
        <taxon>Glomeromycetes</taxon>
        <taxon>Diversisporales</taxon>
        <taxon>Acaulosporaceae</taxon>
        <taxon>Acaulospora</taxon>
    </lineage>
</organism>
<name>A0A9N9I223_9GLOM</name>
<feature type="non-terminal residue" evidence="13">
    <location>
        <position position="125"/>
    </location>
</feature>
<dbReference type="GO" id="GO:0008270">
    <property type="term" value="F:zinc ion binding"/>
    <property type="evidence" value="ECO:0007669"/>
    <property type="project" value="UniProtKB-KW"/>
</dbReference>
<keyword evidence="8" id="KW-0539">Nucleus</keyword>
<gene>
    <name evidence="13" type="ORF">AMORRO_LOCUS13138</name>
</gene>